<dbReference type="Proteomes" id="UP001149009">
    <property type="component" value="Unassembled WGS sequence"/>
</dbReference>
<evidence type="ECO:0000256" key="2">
    <source>
        <dbReference type="ARBA" id="ARBA00023002"/>
    </source>
</evidence>
<dbReference type="InterPro" id="IPR013454">
    <property type="entry name" value="Bifunc_RhaD/ADH"/>
</dbReference>
<gene>
    <name evidence="4" type="ORF">NYR54_02725</name>
</gene>
<keyword evidence="5" id="KW-1185">Reference proteome</keyword>
<reference evidence="4" key="1">
    <citation type="submission" date="2022-08" db="EMBL/GenBank/DDBJ databases">
        <title>Chelativorans sichuanense sp. nov., a paraffin oil-degrading bacterium isolated from a mixture of oil-based drill cuttings and paddy soil.</title>
        <authorList>
            <person name="Yu J."/>
            <person name="Liu H."/>
            <person name="Chen Q."/>
        </authorList>
    </citation>
    <scope>NUCLEOTIDE SEQUENCE</scope>
    <source>
        <strain evidence="4">SCAU 2101</strain>
    </source>
</reference>
<sequence>MLDKRPAARLANLWDEAKVATMSEPEQLLYRSNLLGSDKRITNYGGGNTSAKITEKDPLTGEPVEVLWVKGSGGDLGSIRLAGFATLYMEKLKGLKRLYRGVEHEDEMVGYLPHCTFNLNPRAASIDTPLHAFVPRKHVDHMHPDAVIAIATAENSRELTAEIYGGEIGWLPWKRPGFELGLWLERFCRESPEAKGVVLAGHGLFTWGETARECYETTIATINRAIEWLEAKTAGKPAFGGPVRPVLPAGERQAVAERLMPAIRGMISGAEWKVGHFDDSDAVLEFVGSRDMERLAALGTSCPDHFLRTKRTPLVVPFDPARPDVEQTVASLAGALEEYRKGHAAYYERCRRPDSPPMRDPNAVVYLVPGVGMITFAKDKATARVSAEFYVNAINVMRGASGVSSYVGLEEQEAFDIEYWVLEEAKLQRLPKPKSLAGKVALITGGAGGIGRATAERLLREGACVVLADIDEHALAATDEEFASRYTCDQVRSVRLDVTKEEDVARAFAHATREYGGLDILVSNAGISSAAPVDETELSLWNRNMEILSTGYFLVAREAFRLMKKQNTGGAIVFIASKNGLAASPKASAYCTAKAAEIHLARCLALEGAEFGIRVNTVNPDAVLRGSKIWSSEWRQQRAAAYNMSPDELEEHYRKRSLLKLSVFPEDVAEAVYFFVSDASAKSTGNILNVDAGNAQAFTR</sequence>
<name>A0A9X2X5K5_9HYPH</name>
<comment type="caution">
    <text evidence="4">The sequence shown here is derived from an EMBL/GenBank/DDBJ whole genome shotgun (WGS) entry which is preliminary data.</text>
</comment>
<dbReference type="InterPro" id="IPR002347">
    <property type="entry name" value="SDR_fam"/>
</dbReference>
<dbReference type="GO" id="GO:0016491">
    <property type="term" value="F:oxidoreductase activity"/>
    <property type="evidence" value="ECO:0007669"/>
    <property type="project" value="UniProtKB-KW"/>
</dbReference>
<dbReference type="PRINTS" id="PR00081">
    <property type="entry name" value="GDHRDH"/>
</dbReference>
<dbReference type="CDD" id="cd08943">
    <property type="entry name" value="R1PA_ADH_SDR_c"/>
    <property type="match status" value="1"/>
</dbReference>
<dbReference type="RefSeq" id="WP_261513918.1">
    <property type="nucleotide sequence ID" value="NZ_JAODNV010000004.1"/>
</dbReference>
<evidence type="ECO:0000259" key="3">
    <source>
        <dbReference type="SMART" id="SM01007"/>
    </source>
</evidence>
<accession>A0A9X2X5K5</accession>
<organism evidence="4 5">
    <name type="scientific">Chelativorans petroleitrophicus</name>
    <dbReference type="NCBI Taxonomy" id="2975484"/>
    <lineage>
        <taxon>Bacteria</taxon>
        <taxon>Pseudomonadati</taxon>
        <taxon>Pseudomonadota</taxon>
        <taxon>Alphaproteobacteria</taxon>
        <taxon>Hyphomicrobiales</taxon>
        <taxon>Phyllobacteriaceae</taxon>
        <taxon>Chelativorans</taxon>
    </lineage>
</organism>
<dbReference type="SUPFAM" id="SSF51735">
    <property type="entry name" value="NAD(P)-binding Rossmann-fold domains"/>
    <property type="match status" value="1"/>
</dbReference>
<dbReference type="Pfam" id="PF00596">
    <property type="entry name" value="Aldolase_II"/>
    <property type="match status" value="1"/>
</dbReference>
<dbReference type="EMBL" id="JAODNV010000004">
    <property type="protein sequence ID" value="MCT8989215.1"/>
    <property type="molecule type" value="Genomic_DNA"/>
</dbReference>
<dbReference type="AlphaFoldDB" id="A0A9X2X5K5"/>
<dbReference type="SMART" id="SM01007">
    <property type="entry name" value="Aldolase_II"/>
    <property type="match status" value="1"/>
</dbReference>
<dbReference type="Gene3D" id="3.40.50.720">
    <property type="entry name" value="NAD(P)-binding Rossmann-like Domain"/>
    <property type="match status" value="1"/>
</dbReference>
<dbReference type="PANTHER" id="PTHR43669">
    <property type="entry name" value="5-KETO-D-GLUCONATE 5-REDUCTASE"/>
    <property type="match status" value="1"/>
</dbReference>
<keyword evidence="2" id="KW-0560">Oxidoreductase</keyword>
<feature type="domain" description="Class II aldolase/adducin N-terminal" evidence="3">
    <location>
        <begin position="27"/>
        <end position="229"/>
    </location>
</feature>
<dbReference type="InterPro" id="IPR001303">
    <property type="entry name" value="Aldolase_II/adducin_N"/>
</dbReference>
<dbReference type="PRINTS" id="PR00080">
    <property type="entry name" value="SDRFAMILY"/>
</dbReference>
<evidence type="ECO:0000256" key="1">
    <source>
        <dbReference type="ARBA" id="ARBA00006484"/>
    </source>
</evidence>
<proteinExistence type="inferred from homology"/>
<dbReference type="NCBIfam" id="NF006189">
    <property type="entry name" value="PRK08324.1-3"/>
    <property type="match status" value="1"/>
</dbReference>
<dbReference type="PANTHER" id="PTHR43669:SF8">
    <property type="entry name" value="SHORT-CHAIN TYPE DEHYDROGENASE_REDUCTASE-RELATED"/>
    <property type="match status" value="1"/>
</dbReference>
<protein>
    <submittedName>
        <fullName evidence="4">Bifunctional rhamnulose-1-phosphate aldolase/short-chain dehydrogenase</fullName>
    </submittedName>
</protein>
<dbReference type="InterPro" id="IPR036291">
    <property type="entry name" value="NAD(P)-bd_dom_sf"/>
</dbReference>
<evidence type="ECO:0000313" key="4">
    <source>
        <dbReference type="EMBL" id="MCT8989215.1"/>
    </source>
</evidence>
<evidence type="ECO:0000313" key="5">
    <source>
        <dbReference type="Proteomes" id="UP001149009"/>
    </source>
</evidence>
<dbReference type="FunFam" id="3.40.50.720:FF:000084">
    <property type="entry name" value="Short-chain dehydrogenase reductase"/>
    <property type="match status" value="1"/>
</dbReference>
<comment type="similarity">
    <text evidence="1">Belongs to the short-chain dehydrogenases/reductases (SDR) family.</text>
</comment>
<dbReference type="Pfam" id="PF13561">
    <property type="entry name" value="adh_short_C2"/>
    <property type="match status" value="1"/>
</dbReference>
<dbReference type="NCBIfam" id="TIGR02632">
    <property type="entry name" value="RhaD_aldol-ADH"/>
    <property type="match status" value="1"/>
</dbReference>
<dbReference type="InterPro" id="IPR036409">
    <property type="entry name" value="Aldolase_II/adducin_N_sf"/>
</dbReference>
<dbReference type="SUPFAM" id="SSF53639">
    <property type="entry name" value="AraD/HMP-PK domain-like"/>
    <property type="match status" value="1"/>
</dbReference>
<dbReference type="Gene3D" id="3.40.225.10">
    <property type="entry name" value="Class II aldolase/adducin N-terminal domain"/>
    <property type="match status" value="1"/>
</dbReference>